<dbReference type="Proteomes" id="UP000054563">
    <property type="component" value="Unassembled WGS sequence"/>
</dbReference>
<evidence type="ECO:0000313" key="1">
    <source>
        <dbReference type="EMBL" id="KMU92180.1"/>
    </source>
</evidence>
<reference evidence="2" key="1">
    <citation type="journal article" date="2010" name="Genome Res.">
        <title>Population genomic sequencing of Coccidioides fungi reveals recent hybridization and transposon control.</title>
        <authorList>
            <person name="Neafsey D.E."/>
            <person name="Barker B.M."/>
            <person name="Sharpton T.J."/>
            <person name="Stajich J.E."/>
            <person name="Park D.J."/>
            <person name="Whiston E."/>
            <person name="Hung C.-Y."/>
            <person name="McMahan C."/>
            <person name="White J."/>
            <person name="Sykes S."/>
            <person name="Heiman D."/>
            <person name="Young S."/>
            <person name="Zeng Q."/>
            <person name="Abouelleil A."/>
            <person name="Aftuck L."/>
            <person name="Bessette D."/>
            <person name="Brown A."/>
            <person name="FitzGerald M."/>
            <person name="Lui A."/>
            <person name="Macdonald J.P."/>
            <person name="Priest M."/>
            <person name="Orbach M.J."/>
            <person name="Galgiani J.N."/>
            <person name="Kirkland T.N."/>
            <person name="Cole G.T."/>
            <person name="Birren B.W."/>
            <person name="Henn M.R."/>
            <person name="Taylor J.W."/>
            <person name="Rounsley S.D."/>
        </authorList>
    </citation>
    <scope>NUCLEOTIDE SEQUENCE [LARGE SCALE GENOMIC DNA]</scope>
    <source>
        <strain evidence="2">H538.4</strain>
    </source>
</reference>
<gene>
    <name evidence="1" type="ORF">CIHG_10041</name>
</gene>
<sequence length="110" mass="12373">MVPLSLKSQTERQFRDPVLNQAIAFKQTFKEPTSFVGQYACFRGREPPSLMINYSALRSGPQGPVETHERCNPVTEPEWLAGQLVASQVGTLCNSRIEVWLQPRLRLVSG</sequence>
<organism evidence="1 2">
    <name type="scientific">Coccidioides immitis H538.4</name>
    <dbReference type="NCBI Taxonomy" id="396776"/>
    <lineage>
        <taxon>Eukaryota</taxon>
        <taxon>Fungi</taxon>
        <taxon>Dikarya</taxon>
        <taxon>Ascomycota</taxon>
        <taxon>Pezizomycotina</taxon>
        <taxon>Eurotiomycetes</taxon>
        <taxon>Eurotiomycetidae</taxon>
        <taxon>Onygenales</taxon>
        <taxon>Onygenaceae</taxon>
        <taxon>Coccidioides</taxon>
    </lineage>
</organism>
<dbReference type="EMBL" id="DS017057">
    <property type="protein sequence ID" value="KMU92180.1"/>
    <property type="molecule type" value="Genomic_DNA"/>
</dbReference>
<dbReference type="AlphaFoldDB" id="A0A0J8S429"/>
<dbReference type="VEuPathDB" id="FungiDB:CIHG_10041"/>
<evidence type="ECO:0000313" key="2">
    <source>
        <dbReference type="Proteomes" id="UP000054563"/>
    </source>
</evidence>
<proteinExistence type="predicted"/>
<protein>
    <submittedName>
        <fullName evidence="1">Uncharacterized protein</fullName>
    </submittedName>
</protein>
<name>A0A0J8S429_COCIT</name>
<accession>A0A0J8S429</accession>